<evidence type="ECO:0000313" key="2">
    <source>
        <dbReference type="Proteomes" id="UP000292003"/>
    </source>
</evidence>
<dbReference type="InterPro" id="IPR040442">
    <property type="entry name" value="Pyrv_kinase-like_dom_sf"/>
</dbReference>
<organism evidence="1 2">
    <name type="scientific">Amycolatopsis suaedae</name>
    <dbReference type="NCBI Taxonomy" id="2510978"/>
    <lineage>
        <taxon>Bacteria</taxon>
        <taxon>Bacillati</taxon>
        <taxon>Actinomycetota</taxon>
        <taxon>Actinomycetes</taxon>
        <taxon>Pseudonocardiales</taxon>
        <taxon>Pseudonocardiaceae</taxon>
        <taxon>Amycolatopsis</taxon>
    </lineage>
</organism>
<dbReference type="RefSeq" id="WP_130477027.1">
    <property type="nucleotide sequence ID" value="NZ_SFCC01000010.1"/>
</dbReference>
<dbReference type="PANTHER" id="PTHR42905:SF16">
    <property type="entry name" value="CARBOXYPHOSPHONOENOLPYRUVATE PHOSPHONOMUTASE-LIKE PROTEIN (AFU_ORTHOLOGUE AFUA_5G07230)"/>
    <property type="match status" value="1"/>
</dbReference>
<dbReference type="SUPFAM" id="SSF51621">
    <property type="entry name" value="Phosphoenolpyruvate/pyruvate domain"/>
    <property type="match status" value="1"/>
</dbReference>
<dbReference type="InterPro" id="IPR039556">
    <property type="entry name" value="ICL/PEPM"/>
</dbReference>
<dbReference type="OrthoDB" id="9780430at2"/>
<evidence type="ECO:0000313" key="1">
    <source>
        <dbReference type="EMBL" id="RZQ61934.1"/>
    </source>
</evidence>
<keyword evidence="1" id="KW-0670">Pyruvate</keyword>
<dbReference type="CDD" id="cd00377">
    <property type="entry name" value="ICL_PEPM"/>
    <property type="match status" value="1"/>
</dbReference>
<gene>
    <name evidence="1" type="ORF">EWH70_20180</name>
</gene>
<dbReference type="AlphaFoldDB" id="A0A4Q7J7D2"/>
<dbReference type="GO" id="GO:0016829">
    <property type="term" value="F:lyase activity"/>
    <property type="evidence" value="ECO:0007669"/>
    <property type="project" value="UniProtKB-KW"/>
</dbReference>
<dbReference type="Pfam" id="PF13714">
    <property type="entry name" value="PEP_mutase"/>
    <property type="match status" value="1"/>
</dbReference>
<dbReference type="PANTHER" id="PTHR42905">
    <property type="entry name" value="PHOSPHOENOLPYRUVATE CARBOXYLASE"/>
    <property type="match status" value="1"/>
</dbReference>
<comment type="caution">
    <text evidence="1">The sequence shown here is derived from an EMBL/GenBank/DDBJ whole genome shotgun (WGS) entry which is preliminary data.</text>
</comment>
<dbReference type="EMBL" id="SFCC01000010">
    <property type="protein sequence ID" value="RZQ61934.1"/>
    <property type="molecule type" value="Genomic_DNA"/>
</dbReference>
<keyword evidence="2" id="KW-1185">Reference proteome</keyword>
<keyword evidence="1" id="KW-0456">Lyase</keyword>
<dbReference type="Gene3D" id="3.20.20.60">
    <property type="entry name" value="Phosphoenolpyruvate-binding domains"/>
    <property type="match status" value="1"/>
</dbReference>
<proteinExistence type="predicted"/>
<reference evidence="1 2" key="1">
    <citation type="submission" date="2019-02" db="EMBL/GenBank/DDBJ databases">
        <title>Draft genome sequence of Amycolatopsis sp. 8-3EHSu isolated from roots of Suaeda maritima.</title>
        <authorList>
            <person name="Duangmal K."/>
            <person name="Chantavorakit T."/>
        </authorList>
    </citation>
    <scope>NUCLEOTIDE SEQUENCE [LARGE SCALE GENOMIC DNA]</scope>
    <source>
        <strain evidence="1 2">8-3EHSu</strain>
    </source>
</reference>
<dbReference type="Proteomes" id="UP000292003">
    <property type="component" value="Unassembled WGS sequence"/>
</dbReference>
<name>A0A4Q7J7D2_9PSEU</name>
<protein>
    <submittedName>
        <fullName evidence="1">Isocitrate lyase/phosphoenolpyruvate mutase family protein</fullName>
    </submittedName>
</protein>
<accession>A0A4Q7J7D2</accession>
<dbReference type="InterPro" id="IPR015813">
    <property type="entry name" value="Pyrv/PenolPyrv_kinase-like_dom"/>
</dbReference>
<sequence length="278" mass="28126">MGSPAAAAALRSFHSEDAPLVLPNAWDALSALLAVRAGARAVGTTSAGVAWALGYQDGALASDPNTRPGRDVVIEAVARIARVVDVPVTADIEDGYGPDPADVAATVERVVGAGAVGINLEDTTFRHDALLDPAAFAGRLRAAREAAERAGLTGLVVNARTDVFLVGGGNLDEAVERGRVYAEAGADCLFVPGLLNLDALATLTAAVPLPVNAMAVPGGPTVGEFAAAGVRRVSVGSAIQQAAYAAARACTGELLTSGTYTTFADALDLREISTLLPT</sequence>